<evidence type="ECO:0000256" key="1">
    <source>
        <dbReference type="ARBA" id="ARBA00004141"/>
    </source>
</evidence>
<evidence type="ECO:0000259" key="6">
    <source>
        <dbReference type="Pfam" id="PF13515"/>
    </source>
</evidence>
<organism evidence="7 8">
    <name type="scientific">Sphingomonas paeninsulae</name>
    <dbReference type="NCBI Taxonomy" id="2319844"/>
    <lineage>
        <taxon>Bacteria</taxon>
        <taxon>Pseudomonadati</taxon>
        <taxon>Pseudomonadota</taxon>
        <taxon>Alphaproteobacteria</taxon>
        <taxon>Sphingomonadales</taxon>
        <taxon>Sphingomonadaceae</taxon>
        <taxon>Sphingomonas</taxon>
    </lineage>
</organism>
<evidence type="ECO:0000256" key="3">
    <source>
        <dbReference type="ARBA" id="ARBA00022989"/>
    </source>
</evidence>
<evidence type="ECO:0000313" key="8">
    <source>
        <dbReference type="Proteomes" id="UP000276254"/>
    </source>
</evidence>
<evidence type="ECO:0000256" key="5">
    <source>
        <dbReference type="SAM" id="Phobius"/>
    </source>
</evidence>
<feature type="transmembrane region" description="Helical" evidence="5">
    <location>
        <begin position="115"/>
        <end position="132"/>
    </location>
</feature>
<keyword evidence="4 5" id="KW-0472">Membrane</keyword>
<feature type="transmembrane region" description="Helical" evidence="5">
    <location>
        <begin position="89"/>
        <end position="108"/>
    </location>
</feature>
<keyword evidence="7" id="KW-0614">Plasmid</keyword>
<feature type="transmembrane region" description="Helical" evidence="5">
    <location>
        <begin position="193"/>
        <end position="212"/>
    </location>
</feature>
<dbReference type="OrthoDB" id="7374648at2"/>
<geneLocation type="plasmid" evidence="7">
    <name>unnamed1</name>
</geneLocation>
<feature type="transmembrane region" description="Helical" evidence="5">
    <location>
        <begin position="295"/>
        <end position="314"/>
    </location>
</feature>
<keyword evidence="3 5" id="KW-1133">Transmembrane helix</keyword>
<comment type="subcellular location">
    <subcellularLocation>
        <location evidence="1">Membrane</location>
        <topology evidence="1">Multi-pass membrane protein</topology>
    </subcellularLocation>
</comment>
<gene>
    <name evidence="7" type="ORF">D3Y57_05025</name>
</gene>
<keyword evidence="2 5" id="KW-0812">Transmembrane</keyword>
<reference evidence="7 8" key="1">
    <citation type="submission" date="2018-09" db="EMBL/GenBank/DDBJ databases">
        <title>Sphingomonas peninsula sp. nov., isolated from fildes peninsula, Antarctic soil.</title>
        <authorList>
            <person name="Yingchao G."/>
        </authorList>
    </citation>
    <scope>NUCLEOTIDE SEQUENCE [LARGE SCALE GENOMIC DNA]</scope>
    <source>
        <strain evidence="7 8">YZ-8</strain>
        <plasmid evidence="7 8">unnamed1</plasmid>
    </source>
</reference>
<evidence type="ECO:0000313" key="7">
    <source>
        <dbReference type="EMBL" id="AYJ85364.1"/>
    </source>
</evidence>
<dbReference type="Proteomes" id="UP000276254">
    <property type="component" value="Plasmid unnamed1"/>
</dbReference>
<protein>
    <submittedName>
        <fullName evidence="7">FUSC family protein</fullName>
    </submittedName>
</protein>
<name>A0A494TDM7_SPHPE</name>
<dbReference type="RefSeq" id="WP_121151892.1">
    <property type="nucleotide sequence ID" value="NZ_CP032828.1"/>
</dbReference>
<dbReference type="Pfam" id="PF13515">
    <property type="entry name" value="FUSC_2"/>
    <property type="match status" value="1"/>
</dbReference>
<accession>A0A494TDM7</accession>
<keyword evidence="8" id="KW-1185">Reference proteome</keyword>
<sequence>MTKGKLIATLTRHIDARRVDEFECVFSVLLAILVAHLIGATNISWAAFAGYMVMRGHVVDTLSRGTLRVVGTVGGGLLALLVTPMLAPHWPFAALALMLVGTASLYAAITAKRAYAWLFFGLTFAMVLFDKIEHPQIALIEFVETRILETVAGTLACMVVSLASGFTLRRYWPASRTAAQQQPGWHPNAFRHAAQGGTALATLIILSAWLHVPALAQSAVTIMAVMLVPVGGIGPSAFRPVNIRILQRFVGCIAGAVLAACFLFTAQGSAAVLVFGTIVGVAIGRHLENGHHAYRYFGMQFTLAILITLVPDSYANVAIAPALERLSGILIGMAVLEPVLILWHVFSPSRTAIGPPPPSEEPGVI</sequence>
<feature type="domain" description="Integral membrane bound transporter" evidence="6">
    <location>
        <begin position="30"/>
        <end position="159"/>
    </location>
</feature>
<dbReference type="KEGG" id="spha:D3Y57_05025"/>
<evidence type="ECO:0000256" key="2">
    <source>
        <dbReference type="ARBA" id="ARBA00022692"/>
    </source>
</evidence>
<feature type="transmembrane region" description="Helical" evidence="5">
    <location>
        <begin position="152"/>
        <end position="172"/>
    </location>
</feature>
<feature type="transmembrane region" description="Helical" evidence="5">
    <location>
        <begin position="250"/>
        <end position="283"/>
    </location>
</feature>
<feature type="transmembrane region" description="Helical" evidence="5">
    <location>
        <begin position="218"/>
        <end position="238"/>
    </location>
</feature>
<dbReference type="GO" id="GO:0016020">
    <property type="term" value="C:membrane"/>
    <property type="evidence" value="ECO:0007669"/>
    <property type="project" value="UniProtKB-SubCell"/>
</dbReference>
<evidence type="ECO:0000256" key="4">
    <source>
        <dbReference type="ARBA" id="ARBA00023136"/>
    </source>
</evidence>
<dbReference type="EMBL" id="CP032828">
    <property type="protein sequence ID" value="AYJ85364.1"/>
    <property type="molecule type" value="Genomic_DNA"/>
</dbReference>
<proteinExistence type="predicted"/>
<dbReference type="AlphaFoldDB" id="A0A494TDM7"/>
<feature type="transmembrane region" description="Helical" evidence="5">
    <location>
        <begin position="25"/>
        <end position="53"/>
    </location>
</feature>
<feature type="transmembrane region" description="Helical" evidence="5">
    <location>
        <begin position="326"/>
        <end position="346"/>
    </location>
</feature>
<dbReference type="InterPro" id="IPR049453">
    <property type="entry name" value="Memb_transporter_dom"/>
</dbReference>